<dbReference type="eggNOG" id="COG5637">
    <property type="taxonomic scope" value="Bacteria"/>
</dbReference>
<protein>
    <submittedName>
        <fullName evidence="2">Cyclase/dehydrase</fullName>
    </submittedName>
</protein>
<dbReference type="Pfam" id="PF04972">
    <property type="entry name" value="BON"/>
    <property type="match status" value="1"/>
</dbReference>
<name>D6Y9N0_THEBD</name>
<proteinExistence type="predicted"/>
<evidence type="ECO:0000313" key="3">
    <source>
        <dbReference type="Proteomes" id="UP000006640"/>
    </source>
</evidence>
<evidence type="ECO:0000313" key="2">
    <source>
        <dbReference type="EMBL" id="ADG90061.1"/>
    </source>
</evidence>
<dbReference type="EMBL" id="CP001874">
    <property type="protein sequence ID" value="ADG90061.1"/>
    <property type="molecule type" value="Genomic_DNA"/>
</dbReference>
<accession>D6Y9N0</accession>
<dbReference type="PROSITE" id="PS50914">
    <property type="entry name" value="BON"/>
    <property type="match status" value="1"/>
</dbReference>
<sequence length="409" mass="44627">MVTNADPAPWERCLTVIARPEPSLSSRVRAAALGACAGAAIEYFLDPVCGRSRRARVSDKARRLTRRVQGGAGVLRRDLTNRARGAVARVRYRFHGRHADDRVLHERIRAELGRHVSHPHAVDVEVADGFVVLSGDVLEKESGRARRAVARIPGVKAVRALWRVHVDPAGVPQLQGGKPREPLFELRQRHWSPTARFVTGSAALAAWVVSRRLHGPIQAAVRVGCVALLARAAANLPLRQLIGFPAGGRDAFLIQDEICVAAPVDEVWPVVSDYERFTEFIPRILEVRRHPDGTSDWVLQGPGGVPVRFTAIETERVEGRTLSLRVIGRRAANTAMVQLIPVDPGRSRIQVRISYLPAAGAVGRAIASLFGTDPARELRAGLTRLRSGIEERARSGAATAATGWNTDPR</sequence>
<dbReference type="Gene3D" id="3.30.1340.30">
    <property type="match status" value="1"/>
</dbReference>
<feature type="domain" description="BON" evidence="1">
    <location>
        <begin position="100"/>
        <end position="168"/>
    </location>
</feature>
<dbReference type="Gene3D" id="3.30.530.20">
    <property type="match status" value="1"/>
</dbReference>
<gene>
    <name evidence="2" type="ordered locus">Tbis_3371</name>
</gene>
<dbReference type="HOGENOM" id="CLU_725268_0_0_11"/>
<dbReference type="InterPro" id="IPR019587">
    <property type="entry name" value="Polyketide_cyclase/dehydratase"/>
</dbReference>
<dbReference type="Proteomes" id="UP000006640">
    <property type="component" value="Chromosome"/>
</dbReference>
<organism evidence="2 3">
    <name type="scientific">Thermobispora bispora (strain ATCC 19993 / DSM 43833 / CBS 139.67 / JCM 10125 / KCTC 9307 / NBRC 14880 / R51)</name>
    <dbReference type="NCBI Taxonomy" id="469371"/>
    <lineage>
        <taxon>Bacteria</taxon>
        <taxon>Bacillati</taxon>
        <taxon>Actinomycetota</taxon>
        <taxon>Actinomycetes</taxon>
        <taxon>Streptosporangiales</taxon>
        <taxon>Streptosporangiaceae</taxon>
        <taxon>Thermobispora</taxon>
    </lineage>
</organism>
<dbReference type="Pfam" id="PF10604">
    <property type="entry name" value="Polyketide_cyc2"/>
    <property type="match status" value="1"/>
</dbReference>
<keyword evidence="3" id="KW-1185">Reference proteome</keyword>
<dbReference type="InterPro" id="IPR023393">
    <property type="entry name" value="START-like_dom_sf"/>
</dbReference>
<dbReference type="eggNOG" id="COG2823">
    <property type="taxonomic scope" value="Bacteria"/>
</dbReference>
<dbReference type="SUPFAM" id="SSF55961">
    <property type="entry name" value="Bet v1-like"/>
    <property type="match status" value="1"/>
</dbReference>
<dbReference type="AlphaFoldDB" id="D6Y9N0"/>
<dbReference type="RefSeq" id="WP_013133594.1">
    <property type="nucleotide sequence ID" value="NC_014165.1"/>
</dbReference>
<evidence type="ECO:0000259" key="1">
    <source>
        <dbReference type="PROSITE" id="PS50914"/>
    </source>
</evidence>
<reference evidence="2 3" key="1">
    <citation type="submission" date="2010-01" db="EMBL/GenBank/DDBJ databases">
        <title>The complete genome of Thermobispora bispora DSM 43833.</title>
        <authorList>
            <consortium name="US DOE Joint Genome Institute (JGI-PGF)"/>
            <person name="Lucas S."/>
            <person name="Copeland A."/>
            <person name="Lapidus A."/>
            <person name="Glavina del Rio T."/>
            <person name="Dalin E."/>
            <person name="Tice H."/>
            <person name="Bruce D."/>
            <person name="Goodwin L."/>
            <person name="Pitluck S."/>
            <person name="Kyrpides N."/>
            <person name="Mavromatis K."/>
            <person name="Ivanova N."/>
            <person name="Mikhailova N."/>
            <person name="Chertkov O."/>
            <person name="Brettin T."/>
            <person name="Detter J.C."/>
            <person name="Han C."/>
            <person name="Larimer F."/>
            <person name="Land M."/>
            <person name="Hauser L."/>
            <person name="Markowitz V."/>
            <person name="Cheng J.-F."/>
            <person name="Hugenholtz P."/>
            <person name="Woyke T."/>
            <person name="Wu D."/>
            <person name="Jando M."/>
            <person name="Schneider S."/>
            <person name="Klenk H.-P."/>
            <person name="Eisen J.A."/>
        </authorList>
    </citation>
    <scope>NUCLEOTIDE SEQUENCE [LARGE SCALE GENOMIC DNA]</scope>
    <source>
        <strain evidence="3">ATCC 19993 / DSM 43833 / CBS 139.67 / JCM 10125 / KCTC 9307 / NBRC 14880 / R51</strain>
    </source>
</reference>
<dbReference type="STRING" id="469371.Tbis_3371"/>
<dbReference type="InterPro" id="IPR007055">
    <property type="entry name" value="BON_dom"/>
</dbReference>
<dbReference type="KEGG" id="tbi:Tbis_3371"/>
<dbReference type="OrthoDB" id="9797595at2"/>